<name>A0A286GFA1_9PROT</name>
<dbReference type="PROSITE" id="PS50887">
    <property type="entry name" value="GGDEF"/>
    <property type="match status" value="1"/>
</dbReference>
<evidence type="ECO:0000256" key="2">
    <source>
        <dbReference type="PROSITE-ProRule" id="PRU00169"/>
    </source>
</evidence>
<dbReference type="InterPro" id="IPR043128">
    <property type="entry name" value="Rev_trsase/Diguanyl_cyclase"/>
</dbReference>
<feature type="domain" description="GGDEF" evidence="4">
    <location>
        <begin position="323"/>
        <end position="442"/>
    </location>
</feature>
<dbReference type="RefSeq" id="WP_097278829.1">
    <property type="nucleotide sequence ID" value="NZ_OCNJ01000003.1"/>
</dbReference>
<dbReference type="GO" id="GO:0000160">
    <property type="term" value="P:phosphorelay signal transduction system"/>
    <property type="evidence" value="ECO:0007669"/>
    <property type="project" value="InterPro"/>
</dbReference>
<dbReference type="NCBIfam" id="TIGR00254">
    <property type="entry name" value="GGDEF"/>
    <property type="match status" value="1"/>
</dbReference>
<dbReference type="OrthoDB" id="7342124at2"/>
<dbReference type="PANTHER" id="PTHR44591:SF23">
    <property type="entry name" value="CHEY SUBFAMILY"/>
    <property type="match status" value="1"/>
</dbReference>
<evidence type="ECO:0000313" key="5">
    <source>
        <dbReference type="EMBL" id="SOD94170.1"/>
    </source>
</evidence>
<comment type="caution">
    <text evidence="2">Lacks conserved residue(s) required for the propagation of feature annotation.</text>
</comment>
<dbReference type="SUPFAM" id="SSF52172">
    <property type="entry name" value="CheY-like"/>
    <property type="match status" value="2"/>
</dbReference>
<dbReference type="Pfam" id="PF00990">
    <property type="entry name" value="GGDEF"/>
    <property type="match status" value="1"/>
</dbReference>
<dbReference type="InterPro" id="IPR029787">
    <property type="entry name" value="Nucleotide_cyclase"/>
</dbReference>
<dbReference type="Gene3D" id="3.30.70.270">
    <property type="match status" value="1"/>
</dbReference>
<dbReference type="SUPFAM" id="SSF55073">
    <property type="entry name" value="Nucleotide cyclase"/>
    <property type="match status" value="1"/>
</dbReference>
<evidence type="ECO:0000259" key="3">
    <source>
        <dbReference type="PROSITE" id="PS50110"/>
    </source>
</evidence>
<keyword evidence="1" id="KW-0597">Phosphoprotein</keyword>
<sequence>MIHLANILLVMADGAAARALHGALTAESFTGPLIGSGAEALAQARARRPDVVVVGEHPADMTAMEFIRHLKDEQVTRDIPVFFAARDWHPERLGELAAAGVDDALPADAERSVLAARLRPLVRLSTMQAELTHRTASAGRFGLSVSDHVDAPSERPQVLVCGEAADVAAVTAAAGPGMDLTATDSLFEADDLMSRRIFDCLVIAVDEAAADQALDICTQIRRNPRLFNLPVVLLAEGADAAEMARAYVLGASQVLPRHPDEDALRWALTTLVRRQQRRWAIRRAFDRTRLPALLSTDLPDLYTAAFLDAYLADRVTAAAAQGKPLSIIHFSFGGVARIEEEFGTPAGNHLRQQLGQWIISLTRAEDLAAHLGGSRFAVALPDTPLDEAEVVMQRIAGVIGYTDFAVQDVYQVVKVWPHVGAAAWTPGESAAALLARAEAAAD</sequence>
<dbReference type="SMART" id="SM00267">
    <property type="entry name" value="GGDEF"/>
    <property type="match status" value="1"/>
</dbReference>
<evidence type="ECO:0000256" key="1">
    <source>
        <dbReference type="ARBA" id="ARBA00022553"/>
    </source>
</evidence>
<dbReference type="InterPro" id="IPR001789">
    <property type="entry name" value="Sig_transdc_resp-reg_receiver"/>
</dbReference>
<dbReference type="PANTHER" id="PTHR44591">
    <property type="entry name" value="STRESS RESPONSE REGULATOR PROTEIN 1"/>
    <property type="match status" value="1"/>
</dbReference>
<keyword evidence="6" id="KW-1185">Reference proteome</keyword>
<reference evidence="5 6" key="1">
    <citation type="submission" date="2017-09" db="EMBL/GenBank/DDBJ databases">
        <authorList>
            <person name="Ehlers B."/>
            <person name="Leendertz F.H."/>
        </authorList>
    </citation>
    <scope>NUCLEOTIDE SEQUENCE [LARGE SCALE GENOMIC DNA]</scope>
    <source>
        <strain evidence="5 6">USBA 140</strain>
    </source>
</reference>
<dbReference type="Gene3D" id="3.40.50.2300">
    <property type="match status" value="1"/>
</dbReference>
<evidence type="ECO:0000313" key="6">
    <source>
        <dbReference type="Proteomes" id="UP000219621"/>
    </source>
</evidence>
<evidence type="ECO:0000259" key="4">
    <source>
        <dbReference type="PROSITE" id="PS50887"/>
    </source>
</evidence>
<dbReference type="InterPro" id="IPR050595">
    <property type="entry name" value="Bact_response_regulator"/>
</dbReference>
<accession>A0A286GFA1</accession>
<dbReference type="EMBL" id="OCNJ01000003">
    <property type="protein sequence ID" value="SOD94170.1"/>
    <property type="molecule type" value="Genomic_DNA"/>
</dbReference>
<dbReference type="InterPro" id="IPR000160">
    <property type="entry name" value="GGDEF_dom"/>
</dbReference>
<dbReference type="AlphaFoldDB" id="A0A286GFA1"/>
<gene>
    <name evidence="5" type="ORF">SAMN05421508_103389</name>
</gene>
<protein>
    <submittedName>
        <fullName evidence="5">Response regulator receiver modulated diguanylate cyclase</fullName>
    </submittedName>
</protein>
<dbReference type="PROSITE" id="PS50110">
    <property type="entry name" value="RESPONSE_REGULATORY"/>
    <property type="match status" value="1"/>
</dbReference>
<organism evidence="5 6">
    <name type="scientific">Caenispirillum bisanense</name>
    <dbReference type="NCBI Taxonomy" id="414052"/>
    <lineage>
        <taxon>Bacteria</taxon>
        <taxon>Pseudomonadati</taxon>
        <taxon>Pseudomonadota</taxon>
        <taxon>Alphaproteobacteria</taxon>
        <taxon>Rhodospirillales</taxon>
        <taxon>Novispirillaceae</taxon>
        <taxon>Caenispirillum</taxon>
    </lineage>
</organism>
<feature type="domain" description="Response regulatory" evidence="3">
    <location>
        <begin position="6"/>
        <end position="122"/>
    </location>
</feature>
<dbReference type="Proteomes" id="UP000219621">
    <property type="component" value="Unassembled WGS sequence"/>
</dbReference>
<proteinExistence type="predicted"/>
<dbReference type="InterPro" id="IPR011006">
    <property type="entry name" value="CheY-like_superfamily"/>
</dbReference>